<protein>
    <submittedName>
        <fullName evidence="1">Uncharacterized protein</fullName>
    </submittedName>
</protein>
<dbReference type="Proteomes" id="UP000824533">
    <property type="component" value="Linkage Group LG02"/>
</dbReference>
<reference evidence="1 2" key="1">
    <citation type="journal article" date="2021" name="Front. Genet.">
        <title>Chromosome-Level Genome Assembly Reveals Significant Gene Expansion in the Toll and IMD Signaling Pathways of Dendrolimus kikuchii.</title>
        <authorList>
            <person name="Zhou J."/>
            <person name="Wu P."/>
            <person name="Xiong Z."/>
            <person name="Liu N."/>
            <person name="Zhao N."/>
            <person name="Ji M."/>
            <person name="Qiu Y."/>
            <person name="Yang B."/>
        </authorList>
    </citation>
    <scope>NUCLEOTIDE SEQUENCE [LARGE SCALE GENOMIC DNA]</scope>
    <source>
        <strain evidence="1">Ann1</strain>
    </source>
</reference>
<proteinExistence type="predicted"/>
<sequence>MWFTTCFLAILMLIIYVCIKKSYTYWSSRGINGPTPIPFFGSVKDVIFRKNSLDGYLKRIYHEYPNDKVVGLYKGFIPLLLIRDPKIIKQVFIKDFNSFHNRGFGTSSVRFSKNLFSAQDVTWKILRQKLTPTFTSKKLKDMLPLIQQCVNNNLEYIEKLINSNQEHEVRGLAGKYTLDTIGSCAFGLDLNIYKDGRNEFSEIAAKIFNPPFLRRIWMTLDLIIPNIKIKINIKSLDGNSNVVNFFVNLVKGIIDQRGGKPSNRKDFMDLMIELKEQGLVNRQDGNSPEEIEMDDDTIAAQAIVFYAAGYEGSSATISFLLHELALNQDIQNRVYTEIYKVKELTYESLSEMTYLHMVLNETLRKTSPAGFLIRKATSNCFVSGINLTIEKGTNVIVSVSGLHSDPKYYQNPTEFNPENMKITPQCAFLPFGAGPRNCIGLRFAEIQMMMCIAGFLMKFKVSPSLRTKQHHEFDPTAISLTNLHGIWLQISKR</sequence>
<dbReference type="EMBL" id="CM034388">
    <property type="protein sequence ID" value="KAJ0183253.1"/>
    <property type="molecule type" value="Genomic_DNA"/>
</dbReference>
<accession>A0ACC1DHX9</accession>
<keyword evidence="2" id="KW-1185">Reference proteome</keyword>
<gene>
    <name evidence="1" type="ORF">K1T71_001229</name>
</gene>
<name>A0ACC1DHX9_9NEOP</name>
<organism evidence="1 2">
    <name type="scientific">Dendrolimus kikuchii</name>
    <dbReference type="NCBI Taxonomy" id="765133"/>
    <lineage>
        <taxon>Eukaryota</taxon>
        <taxon>Metazoa</taxon>
        <taxon>Ecdysozoa</taxon>
        <taxon>Arthropoda</taxon>
        <taxon>Hexapoda</taxon>
        <taxon>Insecta</taxon>
        <taxon>Pterygota</taxon>
        <taxon>Neoptera</taxon>
        <taxon>Endopterygota</taxon>
        <taxon>Lepidoptera</taxon>
        <taxon>Glossata</taxon>
        <taxon>Ditrysia</taxon>
        <taxon>Bombycoidea</taxon>
        <taxon>Lasiocampidae</taxon>
        <taxon>Dendrolimus</taxon>
    </lineage>
</organism>
<evidence type="ECO:0000313" key="1">
    <source>
        <dbReference type="EMBL" id="KAJ0183253.1"/>
    </source>
</evidence>
<comment type="caution">
    <text evidence="1">The sequence shown here is derived from an EMBL/GenBank/DDBJ whole genome shotgun (WGS) entry which is preliminary data.</text>
</comment>
<evidence type="ECO:0000313" key="2">
    <source>
        <dbReference type="Proteomes" id="UP000824533"/>
    </source>
</evidence>